<comment type="caution">
    <text evidence="1">The sequence shown here is derived from an EMBL/GenBank/DDBJ whole genome shotgun (WGS) entry which is preliminary data.</text>
</comment>
<sequence length="125" mass="14231">MKSVKCGSSQIARGRGRQDTNWFWQRNCHPSHFLLRSDPSLAGDRDAVNRSITLSVHYPPPYHLAGVRLRVRSQGKAELSLIKCLSPRVVRSETLVLIQLSESLLDDTLPFRFDSRSVDLCHFDL</sequence>
<organism evidence="1 2">
    <name type="scientific">Liquidambar formosana</name>
    <name type="common">Formosan gum</name>
    <dbReference type="NCBI Taxonomy" id="63359"/>
    <lineage>
        <taxon>Eukaryota</taxon>
        <taxon>Viridiplantae</taxon>
        <taxon>Streptophyta</taxon>
        <taxon>Embryophyta</taxon>
        <taxon>Tracheophyta</taxon>
        <taxon>Spermatophyta</taxon>
        <taxon>Magnoliopsida</taxon>
        <taxon>eudicotyledons</taxon>
        <taxon>Gunneridae</taxon>
        <taxon>Pentapetalae</taxon>
        <taxon>Saxifragales</taxon>
        <taxon>Altingiaceae</taxon>
        <taxon>Liquidambar</taxon>
    </lineage>
</organism>
<dbReference type="AlphaFoldDB" id="A0AAP0QZ79"/>
<gene>
    <name evidence="1" type="ORF">L1049_027302</name>
</gene>
<dbReference type="Proteomes" id="UP001415857">
    <property type="component" value="Unassembled WGS sequence"/>
</dbReference>
<keyword evidence="2" id="KW-1185">Reference proteome</keyword>
<name>A0AAP0QZ79_LIQFO</name>
<accession>A0AAP0QZ79</accession>
<proteinExistence type="predicted"/>
<dbReference type="EMBL" id="JBBPBK010000097">
    <property type="protein sequence ID" value="KAK9266607.1"/>
    <property type="molecule type" value="Genomic_DNA"/>
</dbReference>
<evidence type="ECO:0000313" key="1">
    <source>
        <dbReference type="EMBL" id="KAK9266607.1"/>
    </source>
</evidence>
<protein>
    <submittedName>
        <fullName evidence="1">Uncharacterized protein</fullName>
    </submittedName>
</protein>
<evidence type="ECO:0000313" key="2">
    <source>
        <dbReference type="Proteomes" id="UP001415857"/>
    </source>
</evidence>
<reference evidence="1 2" key="1">
    <citation type="journal article" date="2024" name="Plant J.">
        <title>Genome sequences and population genomics reveal climatic adaptation and genomic divergence between two closely related sweetgum species.</title>
        <authorList>
            <person name="Xu W.Q."/>
            <person name="Ren C.Q."/>
            <person name="Zhang X.Y."/>
            <person name="Comes H.P."/>
            <person name="Liu X.H."/>
            <person name="Li Y.G."/>
            <person name="Kettle C.J."/>
            <person name="Jalonen R."/>
            <person name="Gaisberger H."/>
            <person name="Ma Y.Z."/>
            <person name="Qiu Y.X."/>
        </authorList>
    </citation>
    <scope>NUCLEOTIDE SEQUENCE [LARGE SCALE GENOMIC DNA]</scope>
    <source>
        <strain evidence="1">Hangzhou</strain>
    </source>
</reference>